<keyword evidence="4 5" id="KW-0472">Membrane</keyword>
<dbReference type="CDD" id="cd06261">
    <property type="entry name" value="TM_PBP2"/>
    <property type="match status" value="1"/>
</dbReference>
<keyword evidence="2 5" id="KW-0812">Transmembrane</keyword>
<dbReference type="SUPFAM" id="SSF161098">
    <property type="entry name" value="MetI-like"/>
    <property type="match status" value="1"/>
</dbReference>
<evidence type="ECO:0000256" key="1">
    <source>
        <dbReference type="ARBA" id="ARBA00004141"/>
    </source>
</evidence>
<feature type="transmembrane region" description="Helical" evidence="5">
    <location>
        <begin position="175"/>
        <end position="194"/>
    </location>
</feature>
<dbReference type="InterPro" id="IPR035906">
    <property type="entry name" value="MetI-like_sf"/>
</dbReference>
<dbReference type="RefSeq" id="WP_369046419.1">
    <property type="nucleotide sequence ID" value="NZ_CP163302.1"/>
</dbReference>
<feature type="transmembrane region" description="Helical" evidence="5">
    <location>
        <begin position="279"/>
        <end position="302"/>
    </location>
</feature>
<dbReference type="EMBL" id="CP163302">
    <property type="protein sequence ID" value="XDP46026.1"/>
    <property type="molecule type" value="Genomic_DNA"/>
</dbReference>
<sequence>MSVQSAKYASKSAIGVSRVRRPKEGAGFGPPRKAASARRFSRPTTWGGWAILAVCCIAAAFMLVPVYVIIATALSGGTSAPSFFLAFPDRPSLDAFKGAWQQLHGSLINSLQITVPAAAISCLIGSLNGYLLSKFPFRGSNALFTILLVGMFIPFQAVIIPVFQFLNMLHLQGSILGVTIVHIIYGIPITTLIFRNYYEGIPSAIVEAAAIDGAGIWKTFTHVMLPLSMPGFVVAAIFQITNIWNDFLFGFILTSPAAWPATVSLNNMIGTTTVNYAQLMAGAVLVAAPTVLVYLFLGRYFVRGLTAGSVK</sequence>
<dbReference type="KEGG" id="spue:AB5L97_03110"/>
<dbReference type="Gene3D" id="1.10.3720.10">
    <property type="entry name" value="MetI-like"/>
    <property type="match status" value="1"/>
</dbReference>
<proteinExistence type="inferred from homology"/>
<keyword evidence="3 5" id="KW-1133">Transmembrane helix</keyword>
<dbReference type="PANTHER" id="PTHR43879:SF1">
    <property type="entry name" value="GLUCOSE IMPORT SYSTEM PERMEASE PROTEIN GLCU"/>
    <property type="match status" value="1"/>
</dbReference>
<protein>
    <submittedName>
        <fullName evidence="7">Carbohydrate ABC transporter permease</fullName>
    </submittedName>
</protein>
<feature type="transmembrane region" description="Helical" evidence="5">
    <location>
        <begin position="46"/>
        <end position="70"/>
    </location>
</feature>
<comment type="similarity">
    <text evidence="5">Belongs to the binding-protein-dependent transport system permease family.</text>
</comment>
<evidence type="ECO:0000313" key="7">
    <source>
        <dbReference type="EMBL" id="XDP46026.1"/>
    </source>
</evidence>
<evidence type="ECO:0000256" key="5">
    <source>
        <dbReference type="RuleBase" id="RU363032"/>
    </source>
</evidence>
<keyword evidence="5" id="KW-0813">Transport</keyword>
<feature type="transmembrane region" description="Helical" evidence="5">
    <location>
        <begin position="143"/>
        <end position="163"/>
    </location>
</feature>
<feature type="transmembrane region" description="Helical" evidence="5">
    <location>
        <begin position="113"/>
        <end position="131"/>
    </location>
</feature>
<evidence type="ECO:0000256" key="3">
    <source>
        <dbReference type="ARBA" id="ARBA00022989"/>
    </source>
</evidence>
<evidence type="ECO:0000256" key="4">
    <source>
        <dbReference type="ARBA" id="ARBA00023136"/>
    </source>
</evidence>
<organism evidence="7">
    <name type="scientific">Sinomonas puerhi</name>
    <dbReference type="NCBI Taxonomy" id="3238584"/>
    <lineage>
        <taxon>Bacteria</taxon>
        <taxon>Bacillati</taxon>
        <taxon>Actinomycetota</taxon>
        <taxon>Actinomycetes</taxon>
        <taxon>Micrococcales</taxon>
        <taxon>Micrococcaceae</taxon>
        <taxon>Sinomonas</taxon>
    </lineage>
</organism>
<name>A0AB39L594_9MICC</name>
<gene>
    <name evidence="7" type="ORF">AB5L97_03110</name>
</gene>
<dbReference type="AlphaFoldDB" id="A0AB39L594"/>
<evidence type="ECO:0000259" key="6">
    <source>
        <dbReference type="PROSITE" id="PS50928"/>
    </source>
</evidence>
<feature type="domain" description="ABC transmembrane type-1" evidence="6">
    <location>
        <begin position="107"/>
        <end position="297"/>
    </location>
</feature>
<dbReference type="GO" id="GO:0005886">
    <property type="term" value="C:plasma membrane"/>
    <property type="evidence" value="ECO:0007669"/>
    <property type="project" value="UniProtKB-SubCell"/>
</dbReference>
<reference evidence="7" key="1">
    <citation type="submission" date="2024-07" db="EMBL/GenBank/DDBJ databases">
        <authorList>
            <person name="fu j."/>
        </authorList>
    </citation>
    <scope>NUCLEOTIDE SEQUENCE</scope>
    <source>
        <strain evidence="7">P10A9</strain>
    </source>
</reference>
<dbReference type="InterPro" id="IPR000515">
    <property type="entry name" value="MetI-like"/>
</dbReference>
<dbReference type="PROSITE" id="PS50928">
    <property type="entry name" value="ABC_TM1"/>
    <property type="match status" value="1"/>
</dbReference>
<accession>A0AB39L594</accession>
<dbReference type="PANTHER" id="PTHR43879">
    <property type="entry name" value="ABC TRANSPORTER PERMEASE PROTEIN"/>
    <property type="match status" value="1"/>
</dbReference>
<dbReference type="Pfam" id="PF00528">
    <property type="entry name" value="BPD_transp_1"/>
    <property type="match status" value="1"/>
</dbReference>
<evidence type="ECO:0000256" key="2">
    <source>
        <dbReference type="ARBA" id="ARBA00022692"/>
    </source>
</evidence>
<comment type="subcellular location">
    <subcellularLocation>
        <location evidence="5">Cell membrane</location>
        <topology evidence="5">Multi-pass membrane protein</topology>
    </subcellularLocation>
    <subcellularLocation>
        <location evidence="1">Membrane</location>
        <topology evidence="1">Multi-pass membrane protein</topology>
    </subcellularLocation>
</comment>
<dbReference type="GO" id="GO:0055085">
    <property type="term" value="P:transmembrane transport"/>
    <property type="evidence" value="ECO:0007669"/>
    <property type="project" value="InterPro"/>
</dbReference>